<dbReference type="PANTHER" id="PTHR43133:SF51">
    <property type="entry name" value="RNA POLYMERASE SIGMA FACTOR"/>
    <property type="match status" value="1"/>
</dbReference>
<dbReference type="GO" id="GO:0016987">
    <property type="term" value="F:sigma factor activity"/>
    <property type="evidence" value="ECO:0007669"/>
    <property type="project" value="UniProtKB-KW"/>
</dbReference>
<comment type="caution">
    <text evidence="6">The sequence shown here is derived from an EMBL/GenBank/DDBJ whole genome shotgun (WGS) entry which is preliminary data.</text>
</comment>
<evidence type="ECO:0000256" key="4">
    <source>
        <dbReference type="ARBA" id="ARBA00023163"/>
    </source>
</evidence>
<dbReference type="InterPro" id="IPR013324">
    <property type="entry name" value="RNA_pol_sigma_r3/r4-like"/>
</dbReference>
<evidence type="ECO:0000313" key="6">
    <source>
        <dbReference type="EMBL" id="MCO6044753.1"/>
    </source>
</evidence>
<comment type="similarity">
    <text evidence="1">Belongs to the sigma-70 factor family. ECF subfamily.</text>
</comment>
<evidence type="ECO:0000259" key="5">
    <source>
        <dbReference type="Pfam" id="PF04542"/>
    </source>
</evidence>
<evidence type="ECO:0000256" key="2">
    <source>
        <dbReference type="ARBA" id="ARBA00023015"/>
    </source>
</evidence>
<dbReference type="SUPFAM" id="SSF88946">
    <property type="entry name" value="Sigma2 domain of RNA polymerase sigma factors"/>
    <property type="match status" value="1"/>
</dbReference>
<proteinExistence type="inferred from homology"/>
<dbReference type="InterPro" id="IPR014284">
    <property type="entry name" value="RNA_pol_sigma-70_dom"/>
</dbReference>
<dbReference type="Proteomes" id="UP001155241">
    <property type="component" value="Unassembled WGS sequence"/>
</dbReference>
<protein>
    <submittedName>
        <fullName evidence="6">Sigma-70 family RNA polymerase sigma factor</fullName>
    </submittedName>
</protein>
<feature type="domain" description="RNA polymerase sigma-70 region 2" evidence="5">
    <location>
        <begin position="11"/>
        <end position="78"/>
    </location>
</feature>
<dbReference type="RefSeq" id="WP_252852869.1">
    <property type="nucleotide sequence ID" value="NZ_JAMXLR010000038.1"/>
</dbReference>
<keyword evidence="2" id="KW-0805">Transcription regulation</keyword>
<keyword evidence="4" id="KW-0804">Transcription</keyword>
<accession>A0A9X2FAR3</accession>
<evidence type="ECO:0000313" key="7">
    <source>
        <dbReference type="Proteomes" id="UP001155241"/>
    </source>
</evidence>
<organism evidence="6 7">
    <name type="scientific">Aeoliella straminimaris</name>
    <dbReference type="NCBI Taxonomy" id="2954799"/>
    <lineage>
        <taxon>Bacteria</taxon>
        <taxon>Pseudomonadati</taxon>
        <taxon>Planctomycetota</taxon>
        <taxon>Planctomycetia</taxon>
        <taxon>Pirellulales</taxon>
        <taxon>Lacipirellulaceae</taxon>
        <taxon>Aeoliella</taxon>
    </lineage>
</organism>
<sequence>MPSKEEEFAELFGATQQRLFGMLVSMLRNSEDARDVLQQTAVTAWENYSDFEPGTDFFRWMAALAKYETLTFINYKRRSKLYFKQEMMDQLVDDACGLSDESIEARCTALRECVTKLADTDRKLIDCRYTHGLGSHGTAKLLDRSQASVCNSLRRIRQSLLRCIKRTLSEEKVA</sequence>
<dbReference type="InterPro" id="IPR013325">
    <property type="entry name" value="RNA_pol_sigma_r2"/>
</dbReference>
<keyword evidence="7" id="KW-1185">Reference proteome</keyword>
<dbReference type="Gene3D" id="1.10.10.10">
    <property type="entry name" value="Winged helix-like DNA-binding domain superfamily/Winged helix DNA-binding domain"/>
    <property type="match status" value="1"/>
</dbReference>
<dbReference type="InterPro" id="IPR039425">
    <property type="entry name" value="RNA_pol_sigma-70-like"/>
</dbReference>
<dbReference type="NCBIfam" id="TIGR02989">
    <property type="entry name" value="Sig-70_gvs1"/>
    <property type="match status" value="1"/>
</dbReference>
<dbReference type="AlphaFoldDB" id="A0A9X2FAR3"/>
<evidence type="ECO:0000256" key="1">
    <source>
        <dbReference type="ARBA" id="ARBA00010641"/>
    </source>
</evidence>
<keyword evidence="3" id="KW-0731">Sigma factor</keyword>
<dbReference type="InterPro" id="IPR014331">
    <property type="entry name" value="RNA_pol_sigma70_ECF_RHOBA"/>
</dbReference>
<evidence type="ECO:0000256" key="3">
    <source>
        <dbReference type="ARBA" id="ARBA00023082"/>
    </source>
</evidence>
<name>A0A9X2FAR3_9BACT</name>
<dbReference type="InterPro" id="IPR036388">
    <property type="entry name" value="WH-like_DNA-bd_sf"/>
</dbReference>
<dbReference type="SUPFAM" id="SSF88659">
    <property type="entry name" value="Sigma3 and sigma4 domains of RNA polymerase sigma factors"/>
    <property type="match status" value="1"/>
</dbReference>
<dbReference type="Pfam" id="PF04542">
    <property type="entry name" value="Sigma70_r2"/>
    <property type="match status" value="1"/>
</dbReference>
<dbReference type="EMBL" id="JAMXLR010000038">
    <property type="protein sequence ID" value="MCO6044753.1"/>
    <property type="molecule type" value="Genomic_DNA"/>
</dbReference>
<dbReference type="PANTHER" id="PTHR43133">
    <property type="entry name" value="RNA POLYMERASE ECF-TYPE SIGMA FACTO"/>
    <property type="match status" value="1"/>
</dbReference>
<reference evidence="6" key="1">
    <citation type="submission" date="2022-06" db="EMBL/GenBank/DDBJ databases">
        <title>Aeoliella straminimaris, a novel planctomycete from sediments.</title>
        <authorList>
            <person name="Vitorino I.R."/>
            <person name="Lage O.M."/>
        </authorList>
    </citation>
    <scope>NUCLEOTIDE SEQUENCE</scope>
    <source>
        <strain evidence="6">ICT_H6.2</strain>
    </source>
</reference>
<dbReference type="Gene3D" id="1.10.1740.10">
    <property type="match status" value="1"/>
</dbReference>
<dbReference type="NCBIfam" id="TIGR02937">
    <property type="entry name" value="sigma70-ECF"/>
    <property type="match status" value="1"/>
</dbReference>
<dbReference type="GO" id="GO:0006352">
    <property type="term" value="P:DNA-templated transcription initiation"/>
    <property type="evidence" value="ECO:0007669"/>
    <property type="project" value="InterPro"/>
</dbReference>
<dbReference type="InterPro" id="IPR007627">
    <property type="entry name" value="RNA_pol_sigma70_r2"/>
</dbReference>
<gene>
    <name evidence="6" type="ORF">NG895_12620</name>
</gene>